<evidence type="ECO:0000313" key="5">
    <source>
        <dbReference type="Proteomes" id="UP000095192"/>
    </source>
</evidence>
<dbReference type="InterPro" id="IPR051556">
    <property type="entry name" value="N-term/lysine_N-AcTrnsfr"/>
</dbReference>
<keyword evidence="2" id="KW-0012">Acyltransferase</keyword>
<proteinExistence type="predicted"/>
<evidence type="ECO:0000259" key="3">
    <source>
        <dbReference type="PROSITE" id="PS51186"/>
    </source>
</evidence>
<gene>
    <name evidence="4" type="ORF">cyc_02633</name>
</gene>
<evidence type="ECO:0000313" key="4">
    <source>
        <dbReference type="EMBL" id="OEH73843.1"/>
    </source>
</evidence>
<dbReference type="VEuPathDB" id="ToxoDB:cyc_02633"/>
<dbReference type="Pfam" id="PF00583">
    <property type="entry name" value="Acetyltransf_1"/>
    <property type="match status" value="1"/>
</dbReference>
<evidence type="ECO:0000256" key="1">
    <source>
        <dbReference type="ARBA" id="ARBA00022679"/>
    </source>
</evidence>
<keyword evidence="1" id="KW-0808">Transferase</keyword>
<dbReference type="InParanoid" id="A0A1D3CRM1"/>
<dbReference type="InterPro" id="IPR000182">
    <property type="entry name" value="GNAT_dom"/>
</dbReference>
<dbReference type="PANTHER" id="PTHR42919">
    <property type="entry name" value="N-ALPHA-ACETYLTRANSFERASE"/>
    <property type="match status" value="1"/>
</dbReference>
<name>A0A1D3CRM1_9EIME</name>
<evidence type="ECO:0000256" key="2">
    <source>
        <dbReference type="ARBA" id="ARBA00023315"/>
    </source>
</evidence>
<sequence>MTLAASVEPPIRDQSFRPPPACFGLGQLTRHNVLMLKELNLATIPVVYGEEYYDYLIVHPTFCRLAYLGDVMVGGITCRVETNPDGVKQLYIMTLSVLKPYRRHGIATQLLGYILELASSRGDIEVASLHVWEANTEARRFYEKRGFKSVSREENHYPDMEPPHAVYMQCQLPWAFKGAVPLVMPDFDATKHNLSQFKQPDHK</sequence>
<dbReference type="PROSITE" id="PS51186">
    <property type="entry name" value="GNAT"/>
    <property type="match status" value="1"/>
</dbReference>
<dbReference type="SUPFAM" id="SSF55729">
    <property type="entry name" value="Acyl-CoA N-acyltransferases (Nat)"/>
    <property type="match status" value="1"/>
</dbReference>
<dbReference type="EMBL" id="JROU02002227">
    <property type="protein sequence ID" value="OEH73843.1"/>
    <property type="molecule type" value="Genomic_DNA"/>
</dbReference>
<protein>
    <submittedName>
        <fullName evidence="4">Acetyltransferase domain-containing protein</fullName>
    </submittedName>
</protein>
<dbReference type="CDD" id="cd04301">
    <property type="entry name" value="NAT_SF"/>
    <property type="match status" value="1"/>
</dbReference>
<accession>A0A1D3CRM1</accession>
<dbReference type="GO" id="GO:0007064">
    <property type="term" value="P:mitotic sister chromatid cohesion"/>
    <property type="evidence" value="ECO:0007669"/>
    <property type="project" value="TreeGrafter"/>
</dbReference>
<keyword evidence="5" id="KW-1185">Reference proteome</keyword>
<reference evidence="4 5" key="1">
    <citation type="journal article" date="2016" name="BMC Genomics">
        <title>Comparative genomics reveals Cyclospora cayetanensis possesses coccidia-like metabolism and invasion components but unique surface antigens.</title>
        <authorList>
            <person name="Liu S."/>
            <person name="Wang L."/>
            <person name="Zheng H."/>
            <person name="Xu Z."/>
            <person name="Roellig D.M."/>
            <person name="Li N."/>
            <person name="Frace M.A."/>
            <person name="Tang K."/>
            <person name="Arrowood M.J."/>
            <person name="Moss D.M."/>
            <person name="Zhang L."/>
            <person name="Feng Y."/>
            <person name="Xiao L."/>
        </authorList>
    </citation>
    <scope>NUCLEOTIDE SEQUENCE [LARGE SCALE GENOMIC DNA]</scope>
    <source>
        <strain evidence="4 5">CHN_HEN01</strain>
    </source>
</reference>
<dbReference type="InterPro" id="IPR016181">
    <property type="entry name" value="Acyl_CoA_acyltransferase"/>
</dbReference>
<feature type="domain" description="N-acetyltransferase" evidence="3">
    <location>
        <begin position="23"/>
        <end position="173"/>
    </location>
</feature>
<dbReference type="GO" id="GO:0016747">
    <property type="term" value="F:acyltransferase activity, transferring groups other than amino-acyl groups"/>
    <property type="evidence" value="ECO:0007669"/>
    <property type="project" value="InterPro"/>
</dbReference>
<dbReference type="VEuPathDB" id="ToxoDB:LOC34619462"/>
<dbReference type="GO" id="GO:0031415">
    <property type="term" value="C:NatA complex"/>
    <property type="evidence" value="ECO:0007669"/>
    <property type="project" value="TreeGrafter"/>
</dbReference>
<organism evidence="4 5">
    <name type="scientific">Cyclospora cayetanensis</name>
    <dbReference type="NCBI Taxonomy" id="88456"/>
    <lineage>
        <taxon>Eukaryota</taxon>
        <taxon>Sar</taxon>
        <taxon>Alveolata</taxon>
        <taxon>Apicomplexa</taxon>
        <taxon>Conoidasida</taxon>
        <taxon>Coccidia</taxon>
        <taxon>Eucoccidiorida</taxon>
        <taxon>Eimeriorina</taxon>
        <taxon>Eimeriidae</taxon>
        <taxon>Cyclospora</taxon>
    </lineage>
</organism>
<dbReference type="PANTHER" id="PTHR42919:SF8">
    <property type="entry name" value="N-ALPHA-ACETYLTRANSFERASE 50"/>
    <property type="match status" value="1"/>
</dbReference>
<dbReference type="Proteomes" id="UP000095192">
    <property type="component" value="Unassembled WGS sequence"/>
</dbReference>
<dbReference type="AlphaFoldDB" id="A0A1D3CRM1"/>
<dbReference type="Gene3D" id="3.40.630.30">
    <property type="match status" value="1"/>
</dbReference>
<comment type="caution">
    <text evidence="4">The sequence shown here is derived from an EMBL/GenBank/DDBJ whole genome shotgun (WGS) entry which is preliminary data.</text>
</comment>